<accession>A0AAJ7X6M4</accession>
<feature type="active site" evidence="10 11">
    <location>
        <position position="940"/>
    </location>
</feature>
<dbReference type="PROSITE" id="PS50199">
    <property type="entry name" value="ZF_RANBP2_2"/>
    <property type="match status" value="5"/>
</dbReference>
<dbReference type="InterPro" id="IPR001300">
    <property type="entry name" value="Peptidase_C2_calpain_cat"/>
</dbReference>
<organism evidence="16 17">
    <name type="scientific">Petromyzon marinus</name>
    <name type="common">Sea lamprey</name>
    <dbReference type="NCBI Taxonomy" id="7757"/>
    <lineage>
        <taxon>Eukaryota</taxon>
        <taxon>Metazoa</taxon>
        <taxon>Chordata</taxon>
        <taxon>Craniata</taxon>
        <taxon>Vertebrata</taxon>
        <taxon>Cyclostomata</taxon>
        <taxon>Hyperoartia</taxon>
        <taxon>Petromyzontiformes</taxon>
        <taxon>Petromyzontidae</taxon>
        <taxon>Petromyzon</taxon>
    </lineage>
</organism>
<evidence type="ECO:0000256" key="10">
    <source>
        <dbReference type="PIRSR" id="PIRSR622684-1"/>
    </source>
</evidence>
<dbReference type="GO" id="GO:0008270">
    <property type="term" value="F:zinc ion binding"/>
    <property type="evidence" value="ECO:0007669"/>
    <property type="project" value="UniProtKB-KW"/>
</dbReference>
<dbReference type="InterPro" id="IPR038765">
    <property type="entry name" value="Papain-like_cys_pep_sf"/>
</dbReference>
<evidence type="ECO:0000313" key="17">
    <source>
        <dbReference type="RefSeq" id="XP_032822997.1"/>
    </source>
</evidence>
<feature type="compositionally biased region" description="Basic residues" evidence="13">
    <location>
        <begin position="73"/>
        <end position="84"/>
    </location>
</feature>
<evidence type="ECO:0000259" key="14">
    <source>
        <dbReference type="PROSITE" id="PS50199"/>
    </source>
</evidence>
<feature type="domain" description="Calpain catalytic" evidence="15">
    <location>
        <begin position="692"/>
        <end position="996"/>
    </location>
</feature>
<evidence type="ECO:0000256" key="12">
    <source>
        <dbReference type="PROSITE-ProRule" id="PRU00322"/>
    </source>
</evidence>
<evidence type="ECO:0000259" key="15">
    <source>
        <dbReference type="PROSITE" id="PS50203"/>
    </source>
</evidence>
<dbReference type="PROSITE" id="PS00139">
    <property type="entry name" value="THIOL_PROTEASE_CYS"/>
    <property type="match status" value="1"/>
</dbReference>
<dbReference type="KEGG" id="pmrn:116949616"/>
<dbReference type="GO" id="GO:0004198">
    <property type="term" value="F:calcium-dependent cysteine-type endopeptidase activity"/>
    <property type="evidence" value="ECO:0007669"/>
    <property type="project" value="InterPro"/>
</dbReference>
<evidence type="ECO:0000256" key="13">
    <source>
        <dbReference type="SAM" id="MobiDB-lite"/>
    </source>
</evidence>
<name>A0AAJ7X6M4_PETMA</name>
<keyword evidence="4" id="KW-0479">Metal-binding</keyword>
<feature type="domain" description="RanBP2-type" evidence="14">
    <location>
        <begin position="618"/>
        <end position="647"/>
    </location>
</feature>
<dbReference type="Gene3D" id="4.10.1060.10">
    <property type="entry name" value="Zinc finger, RanBP2-type"/>
    <property type="match status" value="3"/>
</dbReference>
<dbReference type="Pfam" id="PF00648">
    <property type="entry name" value="Peptidase_C2"/>
    <property type="match status" value="1"/>
</dbReference>
<evidence type="ECO:0000256" key="2">
    <source>
        <dbReference type="ARBA" id="ARBA00022553"/>
    </source>
</evidence>
<evidence type="ECO:0000256" key="8">
    <source>
        <dbReference type="ARBA" id="ARBA00022807"/>
    </source>
</evidence>
<evidence type="ECO:0000256" key="3">
    <source>
        <dbReference type="ARBA" id="ARBA00022670"/>
    </source>
</evidence>
<dbReference type="SUPFAM" id="SSF54001">
    <property type="entry name" value="Cysteine proteinases"/>
    <property type="match status" value="1"/>
</dbReference>
<dbReference type="Gene3D" id="2.30.30.380">
    <property type="entry name" value="Zn-finger domain of Sec23/24"/>
    <property type="match status" value="1"/>
</dbReference>
<dbReference type="Proteomes" id="UP001318040">
    <property type="component" value="Chromosome 37"/>
</dbReference>
<dbReference type="PRINTS" id="PR00704">
    <property type="entry name" value="CALPAIN"/>
</dbReference>
<feature type="compositionally biased region" description="Low complexity" evidence="13">
    <location>
        <begin position="41"/>
        <end position="54"/>
    </location>
</feature>
<dbReference type="Gene3D" id="3.90.70.10">
    <property type="entry name" value="Cysteine proteinases"/>
    <property type="match status" value="1"/>
</dbReference>
<evidence type="ECO:0000256" key="7">
    <source>
        <dbReference type="ARBA" id="ARBA00022801"/>
    </source>
</evidence>
<dbReference type="SMART" id="SM00547">
    <property type="entry name" value="ZnF_RBZ"/>
    <property type="match status" value="6"/>
</dbReference>
<evidence type="ECO:0000256" key="11">
    <source>
        <dbReference type="PROSITE-ProRule" id="PRU00239"/>
    </source>
</evidence>
<evidence type="ECO:0000256" key="9">
    <source>
        <dbReference type="ARBA" id="ARBA00022833"/>
    </source>
</evidence>
<keyword evidence="16" id="KW-1185">Reference proteome</keyword>
<keyword evidence="6 12" id="KW-0863">Zinc-finger</keyword>
<comment type="similarity">
    <text evidence="1">Belongs to the peptidase C2 family.</text>
</comment>
<dbReference type="GO" id="GO:0005737">
    <property type="term" value="C:cytoplasm"/>
    <property type="evidence" value="ECO:0007669"/>
    <property type="project" value="TreeGrafter"/>
</dbReference>
<dbReference type="SMART" id="SM00230">
    <property type="entry name" value="CysPc"/>
    <property type="match status" value="1"/>
</dbReference>
<feature type="region of interest" description="Disordered" evidence="13">
    <location>
        <begin position="431"/>
        <end position="528"/>
    </location>
</feature>
<dbReference type="InterPro" id="IPR000169">
    <property type="entry name" value="Pept_cys_AS"/>
</dbReference>
<feature type="compositionally biased region" description="Basic and acidic residues" evidence="13">
    <location>
        <begin position="189"/>
        <end position="207"/>
    </location>
</feature>
<keyword evidence="2" id="KW-0597">Phosphoprotein</keyword>
<feature type="region of interest" description="Disordered" evidence="13">
    <location>
        <begin position="1"/>
        <end position="94"/>
    </location>
</feature>
<keyword evidence="7 11" id="KW-0378">Hydrolase</keyword>
<sequence>MGSSASSLVEEEAAAAVVADSGIADPGGGRASGERSRGSEAETQQQQQPQQPQPQHHRVLGDSAFFVSSTGTVRRKRRAARPRQARADDEDMGSSGQWSCKRCTLLNPEGLSRCSICESPRMECNLENILRLSNGLSVNSGSLVAVEKTLNCQACGGQQNAHTVTHCQACQNSRTLFSTASELAQVARTSEKEAQPPEQKTDVSRDTADGICGMQTDTLPENNNTVLPSLGTGLPSVASEIPKTTWVCRCCTLENNIADKACNACGAPEKVSLPIISPTVSEINVAVPNVINPHSRQGAGHRLVQNTDVEVSDQGDEPEALDRMMEFSSAQSPSSLNFPKMRKEMRPHNAHHRPSHAALRSCINSNVKCKPDELAAFFTSISPSNFGQLKCVNCRTGIPEASTQNGDCSNCSAYAHPYPESVPIAGNVGEAERESPTPALTAEGGEVVSTSRSFDSESPVERPALVRRFDVLPEPQPKGVRREEPAKQCTPEGSKPPKLFVSASNSSGGKVSGNRNRPNSVAANDVPRSSEAIGSTANLIKHKHTSSPSPHFLVWTCSQCTLVNSLKNLECAACKASKLQGLQQPPSVGKTGWICKQCTYHNKAIDTVCAICQSDRSNPGAWVCSVCTLHNDVKDKVCEACSNPKLKPQMKSMHKLQRRESININAQRNSDEKTAEELRENIVQASKETGVNFVDDSFVPGKKSLGSNLESSIVQRVAHWLRPTQITCAPHETTIPWVVFRTPRPSDILQGLLGNCWFLSALAVLAERPQLVERVMVTRQICPEGAYQVRLCKDGVWQTVLVDDMLPCDDNRCLLFSQAQRKQLWVPLIEKALAKLHGSYNALQAGRTIEGLATLTGAPCESVQLQPSPICPSEPIDTDLIWAKLLSSKEAGFLMGASCGGGNMKADETEYDRVGLRPRHAYSILDVRDIEGHRLMRLRNPWGRFSWNGPWSDNSPEWTPQLRTELMAHGNSEGVFWMNYDDFKRYYESVDICKTHPDWNEVRLPGTFPVSHGRPISATLVSVFYHTEVDLTLFQEGARRGDDVEGNILDLCIVIYQVTTDKKEKMCLEKVIVHSQRAVKKFVGCSSMLAPGQYAIICLAFNHWQTAGPTSPNSPTGKLLSPCSYILAVHSSKPVFVEQLVLPPSVLASAVINLAVSKGQCHEAREGMSCYYLTQGWAGLIVVVENRHPDRYLQVVCDCSDSFNVVSTRGGLKTADSVPPLNRQVLLILSQLEANSGFSVTHRLQHRKAGSPGLGDWGPRGHNHEPQLGPGLGLHSPRPL</sequence>
<gene>
    <name evidence="17" type="primary">CAPN15</name>
</gene>
<keyword evidence="5" id="KW-0677">Repeat</keyword>
<protein>
    <submittedName>
        <fullName evidence="17">Calpain-15</fullName>
    </submittedName>
</protein>
<dbReference type="InterPro" id="IPR022684">
    <property type="entry name" value="Calpain_cysteine_protease"/>
</dbReference>
<keyword evidence="3 11" id="KW-0645">Protease</keyword>
<feature type="region of interest" description="Disordered" evidence="13">
    <location>
        <begin position="188"/>
        <end position="207"/>
    </location>
</feature>
<feature type="domain" description="RanBP2-type" evidence="14">
    <location>
        <begin position="555"/>
        <end position="580"/>
    </location>
</feature>
<keyword evidence="9" id="KW-0862">Zinc</keyword>
<dbReference type="SUPFAM" id="SSF90209">
    <property type="entry name" value="Ran binding protein zinc finger-like"/>
    <property type="match status" value="1"/>
</dbReference>
<dbReference type="Pfam" id="PF00641">
    <property type="entry name" value="Zn_ribbon_RanBP"/>
    <property type="match status" value="4"/>
</dbReference>
<dbReference type="PANTHER" id="PTHR10183:SF382">
    <property type="entry name" value="CALPAIN-15"/>
    <property type="match status" value="1"/>
</dbReference>
<dbReference type="RefSeq" id="XP_032822997.1">
    <property type="nucleotide sequence ID" value="XM_032967106.1"/>
</dbReference>
<evidence type="ECO:0000256" key="6">
    <source>
        <dbReference type="ARBA" id="ARBA00022771"/>
    </source>
</evidence>
<dbReference type="GO" id="GO:0006508">
    <property type="term" value="P:proteolysis"/>
    <property type="evidence" value="ECO:0007669"/>
    <property type="project" value="UniProtKB-KW"/>
</dbReference>
<feature type="region of interest" description="Disordered" evidence="13">
    <location>
        <begin position="1245"/>
        <end position="1280"/>
    </location>
</feature>
<reference evidence="17" key="1">
    <citation type="submission" date="2025-08" db="UniProtKB">
        <authorList>
            <consortium name="RefSeq"/>
        </authorList>
    </citation>
    <scope>IDENTIFICATION</scope>
    <source>
        <tissue evidence="17">Sperm</tissue>
    </source>
</reference>
<dbReference type="CDD" id="cd00044">
    <property type="entry name" value="CysPc"/>
    <property type="match status" value="1"/>
</dbReference>
<feature type="domain" description="RanBP2-type" evidence="14">
    <location>
        <begin position="242"/>
        <end position="271"/>
    </location>
</feature>
<dbReference type="PROSITE" id="PS50203">
    <property type="entry name" value="CALPAIN_CAT"/>
    <property type="match status" value="1"/>
</dbReference>
<dbReference type="FunFam" id="3.90.70.10:FF:000010">
    <property type="entry name" value="Calpain 15"/>
    <property type="match status" value="1"/>
</dbReference>
<proteinExistence type="inferred from homology"/>
<evidence type="ECO:0000256" key="5">
    <source>
        <dbReference type="ARBA" id="ARBA00022737"/>
    </source>
</evidence>
<evidence type="ECO:0000313" key="16">
    <source>
        <dbReference type="Proteomes" id="UP001318040"/>
    </source>
</evidence>
<keyword evidence="8 11" id="KW-0788">Thiol protease</keyword>
<dbReference type="PANTHER" id="PTHR10183">
    <property type="entry name" value="CALPAIN"/>
    <property type="match status" value="1"/>
</dbReference>
<evidence type="ECO:0000256" key="1">
    <source>
        <dbReference type="ARBA" id="ARBA00007623"/>
    </source>
</evidence>
<dbReference type="CTD" id="6650"/>
<feature type="active site" evidence="10 11">
    <location>
        <position position="756"/>
    </location>
</feature>
<feature type="active site" evidence="10 11">
    <location>
        <position position="920"/>
    </location>
</feature>
<evidence type="ECO:0000256" key="4">
    <source>
        <dbReference type="ARBA" id="ARBA00022723"/>
    </source>
</evidence>
<dbReference type="AlphaFoldDB" id="A0AAJ7X6M4"/>
<dbReference type="InterPro" id="IPR036443">
    <property type="entry name" value="Znf_RanBP2_sf"/>
</dbReference>
<feature type="domain" description="RanBP2-type" evidence="14">
    <location>
        <begin position="587"/>
        <end position="618"/>
    </location>
</feature>
<dbReference type="PROSITE" id="PS01358">
    <property type="entry name" value="ZF_RANBP2_1"/>
    <property type="match status" value="4"/>
</dbReference>
<dbReference type="InterPro" id="IPR001876">
    <property type="entry name" value="Znf_RanBP2"/>
</dbReference>
<feature type="domain" description="RanBP2-type" evidence="14">
    <location>
        <begin position="94"/>
        <end position="123"/>
    </location>
</feature>
<feature type="compositionally biased region" description="Polar residues" evidence="13">
    <location>
        <begin position="502"/>
        <end position="522"/>
    </location>
</feature>
<feature type="compositionally biased region" description="Low complexity" evidence="13">
    <location>
        <begin position="1"/>
        <end position="19"/>
    </location>
</feature>